<feature type="compositionally biased region" description="Acidic residues" evidence="1">
    <location>
        <begin position="236"/>
        <end position="246"/>
    </location>
</feature>
<comment type="caution">
    <text evidence="2">The sequence shown here is derived from an EMBL/GenBank/DDBJ whole genome shotgun (WGS) entry which is preliminary data.</text>
</comment>
<sequence>MEIEADSIISPVSYETYPVDRSQSSRREIQDHLDRGLLTQDQVYSRLTESLIGTLLNGRASGAAELSSIRAVFRHLQEPTGTCVSKEKFSRFLADAFPPLSDTNLSKGVAALLDVLSWHAAFPFPPASPETPTLDEDGFIRAVVLLSVDPRSVRHSADPSFGARHSTGSGYWGPHFGWMIPKRGKDAHDFRRRLFRSLSEPLPGTVAQGEGIPVTKIPVPRFTFYQPRETTSPGPSEEDREDDGEDVMDDLGQQVLVVVEEDERSVDVLDVLAECPAEEDRLTADPLRESYDIALEHLPRQPHDISMLGVPVPKLVQFFTVLDVVGRFPASKTLVDSLAAREAPGSETDDAFIDWHSFDTLLVDVSKDVAHCLSSISSLFRGFEGTS</sequence>
<evidence type="ECO:0000256" key="1">
    <source>
        <dbReference type="SAM" id="MobiDB-lite"/>
    </source>
</evidence>
<protein>
    <submittedName>
        <fullName evidence="2">Uncharacterized protein</fullName>
    </submittedName>
</protein>
<evidence type="ECO:0000313" key="3">
    <source>
        <dbReference type="Proteomes" id="UP001286456"/>
    </source>
</evidence>
<reference evidence="2" key="1">
    <citation type="journal article" date="2023" name="Mol. Phylogenet. Evol.">
        <title>Genome-scale phylogeny and comparative genomics of the fungal order Sordariales.</title>
        <authorList>
            <person name="Hensen N."/>
            <person name="Bonometti L."/>
            <person name="Westerberg I."/>
            <person name="Brannstrom I.O."/>
            <person name="Guillou S."/>
            <person name="Cros-Aarteil S."/>
            <person name="Calhoun S."/>
            <person name="Haridas S."/>
            <person name="Kuo A."/>
            <person name="Mondo S."/>
            <person name="Pangilinan J."/>
            <person name="Riley R."/>
            <person name="LaButti K."/>
            <person name="Andreopoulos B."/>
            <person name="Lipzen A."/>
            <person name="Chen C."/>
            <person name="Yan M."/>
            <person name="Daum C."/>
            <person name="Ng V."/>
            <person name="Clum A."/>
            <person name="Steindorff A."/>
            <person name="Ohm R.A."/>
            <person name="Martin F."/>
            <person name="Silar P."/>
            <person name="Natvig D.O."/>
            <person name="Lalanne C."/>
            <person name="Gautier V."/>
            <person name="Ament-Velasquez S.L."/>
            <person name="Kruys A."/>
            <person name="Hutchinson M.I."/>
            <person name="Powell A.J."/>
            <person name="Barry K."/>
            <person name="Miller A.N."/>
            <person name="Grigoriev I.V."/>
            <person name="Debuchy R."/>
            <person name="Gladieux P."/>
            <person name="Hiltunen Thoren M."/>
            <person name="Johannesson H."/>
        </authorList>
    </citation>
    <scope>NUCLEOTIDE SEQUENCE</scope>
    <source>
        <strain evidence="2">SMH4131-1</strain>
    </source>
</reference>
<gene>
    <name evidence="2" type="ORF">B0T19DRAFT_433496</name>
</gene>
<dbReference type="EMBL" id="JAUEPO010000006">
    <property type="protein sequence ID" value="KAK3319996.1"/>
    <property type="molecule type" value="Genomic_DNA"/>
</dbReference>
<proteinExistence type="predicted"/>
<dbReference type="AlphaFoldDB" id="A0AAE0M5B9"/>
<feature type="region of interest" description="Disordered" evidence="1">
    <location>
        <begin position="223"/>
        <end position="246"/>
    </location>
</feature>
<organism evidence="2 3">
    <name type="scientific">Cercophora scortea</name>
    <dbReference type="NCBI Taxonomy" id="314031"/>
    <lineage>
        <taxon>Eukaryota</taxon>
        <taxon>Fungi</taxon>
        <taxon>Dikarya</taxon>
        <taxon>Ascomycota</taxon>
        <taxon>Pezizomycotina</taxon>
        <taxon>Sordariomycetes</taxon>
        <taxon>Sordariomycetidae</taxon>
        <taxon>Sordariales</taxon>
        <taxon>Lasiosphaeriaceae</taxon>
        <taxon>Cercophora</taxon>
    </lineage>
</organism>
<reference evidence="2" key="2">
    <citation type="submission" date="2023-06" db="EMBL/GenBank/DDBJ databases">
        <authorList>
            <consortium name="Lawrence Berkeley National Laboratory"/>
            <person name="Haridas S."/>
            <person name="Hensen N."/>
            <person name="Bonometti L."/>
            <person name="Westerberg I."/>
            <person name="Brannstrom I.O."/>
            <person name="Guillou S."/>
            <person name="Cros-Aarteil S."/>
            <person name="Calhoun S."/>
            <person name="Kuo A."/>
            <person name="Mondo S."/>
            <person name="Pangilinan J."/>
            <person name="Riley R."/>
            <person name="Labutti K."/>
            <person name="Andreopoulos B."/>
            <person name="Lipzen A."/>
            <person name="Chen C."/>
            <person name="Yanf M."/>
            <person name="Daum C."/>
            <person name="Ng V."/>
            <person name="Clum A."/>
            <person name="Steindorff A."/>
            <person name="Ohm R."/>
            <person name="Martin F."/>
            <person name="Silar P."/>
            <person name="Natvig D."/>
            <person name="Lalanne C."/>
            <person name="Gautier V."/>
            <person name="Ament-Velasquez S.L."/>
            <person name="Kruys A."/>
            <person name="Hutchinson M.I."/>
            <person name="Powell A.J."/>
            <person name="Barry K."/>
            <person name="Miller A.N."/>
            <person name="Grigoriev I.V."/>
            <person name="Debuchy R."/>
            <person name="Gladieux P."/>
            <person name="Thoren M.H."/>
            <person name="Johannesson H."/>
        </authorList>
    </citation>
    <scope>NUCLEOTIDE SEQUENCE</scope>
    <source>
        <strain evidence="2">SMH4131-1</strain>
    </source>
</reference>
<evidence type="ECO:0000313" key="2">
    <source>
        <dbReference type="EMBL" id="KAK3319996.1"/>
    </source>
</evidence>
<accession>A0AAE0M5B9</accession>
<keyword evidence="3" id="KW-1185">Reference proteome</keyword>
<name>A0AAE0M5B9_9PEZI</name>
<dbReference type="Proteomes" id="UP001286456">
    <property type="component" value="Unassembled WGS sequence"/>
</dbReference>